<dbReference type="InterPro" id="IPR000999">
    <property type="entry name" value="RNase_III_dom"/>
</dbReference>
<dbReference type="InterPro" id="IPR040030">
    <property type="entry name" value="Ribosomal_mL57"/>
</dbReference>
<evidence type="ECO:0000259" key="1">
    <source>
        <dbReference type="Pfam" id="PF14622"/>
    </source>
</evidence>
<dbReference type="GO" id="GO:0004525">
    <property type="term" value="F:ribonuclease III activity"/>
    <property type="evidence" value="ECO:0007669"/>
    <property type="project" value="InterPro"/>
</dbReference>
<proteinExistence type="predicted"/>
<dbReference type="CDD" id="cd00593">
    <property type="entry name" value="RIBOc"/>
    <property type="match status" value="1"/>
</dbReference>
<dbReference type="GO" id="GO:0003735">
    <property type="term" value="F:structural constituent of ribosome"/>
    <property type="evidence" value="ECO:0007669"/>
    <property type="project" value="InterPro"/>
</dbReference>
<sequence length="197" mass="21869">MTAPFRSKPAVEENEYTVNADPVKLDRVYRNVLGDSGGDLLTEEVKWLAVTHKSFDHGRRGYNERLAFLGRKIVELQASLALIQNAAMQGMPQRAGNEEESEPLKGLGGLTAHFRQMTMDKQRAAQLGRRYGLDEVIRWKPQRVTDLTASGFPIVIQQALYAIVGAVALQRGGQVANGVVRERILSPLGLRQEAARF</sequence>
<dbReference type="SUPFAM" id="SSF69065">
    <property type="entry name" value="RNase III domain-like"/>
    <property type="match status" value="1"/>
</dbReference>
<dbReference type="GO" id="GO:0006396">
    <property type="term" value="P:RNA processing"/>
    <property type="evidence" value="ECO:0007669"/>
    <property type="project" value="InterPro"/>
</dbReference>
<dbReference type="Pfam" id="PF14622">
    <property type="entry name" value="Ribonucleas_3_3"/>
    <property type="match status" value="1"/>
</dbReference>
<dbReference type="GO" id="GO:0005762">
    <property type="term" value="C:mitochondrial large ribosomal subunit"/>
    <property type="evidence" value="ECO:0007669"/>
    <property type="project" value="InterPro"/>
</dbReference>
<feature type="domain" description="RNase III" evidence="1">
    <location>
        <begin position="43"/>
        <end position="187"/>
    </location>
</feature>
<name>A0AA43QJ98_9LECA</name>
<organism evidence="2 3">
    <name type="scientific">Ramalina farinacea</name>
    <dbReference type="NCBI Taxonomy" id="258253"/>
    <lineage>
        <taxon>Eukaryota</taxon>
        <taxon>Fungi</taxon>
        <taxon>Dikarya</taxon>
        <taxon>Ascomycota</taxon>
        <taxon>Pezizomycotina</taxon>
        <taxon>Lecanoromycetes</taxon>
        <taxon>OSLEUM clade</taxon>
        <taxon>Lecanoromycetidae</taxon>
        <taxon>Lecanorales</taxon>
        <taxon>Lecanorineae</taxon>
        <taxon>Ramalinaceae</taxon>
        <taxon>Ramalina</taxon>
    </lineage>
</organism>
<protein>
    <recommendedName>
        <fullName evidence="1">RNase III domain-containing protein</fullName>
    </recommendedName>
</protein>
<keyword evidence="3" id="KW-1185">Reference proteome</keyword>
<dbReference type="PANTHER" id="PTHR28160">
    <property type="entry name" value="54S RIBOSOMAL PROTEIN L15, MITOCHONDRIAL"/>
    <property type="match status" value="1"/>
</dbReference>
<dbReference type="Gene3D" id="1.10.1520.10">
    <property type="entry name" value="Ribonuclease III domain"/>
    <property type="match status" value="1"/>
</dbReference>
<dbReference type="FunFam" id="1.10.1520.10:FF:000018">
    <property type="entry name" value="RNase III domain protein"/>
    <property type="match status" value="1"/>
</dbReference>
<evidence type="ECO:0000313" key="3">
    <source>
        <dbReference type="Proteomes" id="UP001161017"/>
    </source>
</evidence>
<dbReference type="GO" id="GO:0032543">
    <property type="term" value="P:mitochondrial translation"/>
    <property type="evidence" value="ECO:0007669"/>
    <property type="project" value="InterPro"/>
</dbReference>
<accession>A0AA43QJ98</accession>
<dbReference type="PANTHER" id="PTHR28160:SF1">
    <property type="entry name" value="LARGE RIBOSOMAL SUBUNIT PROTEIN ML57"/>
    <property type="match status" value="1"/>
</dbReference>
<dbReference type="EMBL" id="JAPUFD010000002">
    <property type="protein sequence ID" value="MDI1485723.1"/>
    <property type="molecule type" value="Genomic_DNA"/>
</dbReference>
<comment type="caution">
    <text evidence="2">The sequence shown here is derived from an EMBL/GenBank/DDBJ whole genome shotgun (WGS) entry which is preliminary data.</text>
</comment>
<gene>
    <name evidence="2" type="ORF">OHK93_003912</name>
</gene>
<dbReference type="AlphaFoldDB" id="A0AA43QJ98"/>
<reference evidence="2" key="1">
    <citation type="journal article" date="2023" name="Genome Biol. Evol.">
        <title>First Whole Genome Sequence and Flow Cytometry Genome Size Data for the Lichen-Forming Fungus Ramalina farinacea (Ascomycota).</title>
        <authorList>
            <person name="Llewellyn T."/>
            <person name="Mian S."/>
            <person name="Hill R."/>
            <person name="Leitch I.J."/>
            <person name="Gaya E."/>
        </authorList>
    </citation>
    <scope>NUCLEOTIDE SEQUENCE</scope>
    <source>
        <strain evidence="2">LIQ254RAFAR</strain>
    </source>
</reference>
<evidence type="ECO:0000313" key="2">
    <source>
        <dbReference type="EMBL" id="MDI1485723.1"/>
    </source>
</evidence>
<dbReference type="InterPro" id="IPR036389">
    <property type="entry name" value="RNase_III_sf"/>
</dbReference>
<dbReference type="Proteomes" id="UP001161017">
    <property type="component" value="Unassembled WGS sequence"/>
</dbReference>